<evidence type="ECO:0000256" key="2">
    <source>
        <dbReference type="RuleBase" id="RU102079"/>
    </source>
</evidence>
<reference evidence="5 6" key="1">
    <citation type="submission" date="2020-04" db="EMBL/GenBank/DDBJ databases">
        <authorList>
            <person name="Laetsch R D."/>
            <person name="Stevens L."/>
            <person name="Kumar S."/>
            <person name="Blaxter L. M."/>
        </authorList>
    </citation>
    <scope>NUCLEOTIDE SEQUENCE [LARGE SCALE GENOMIC DNA]</scope>
</reference>
<sequence length="225" mass="26099">MHTGLYIFLFLVSITPTTTVKIEYEANQLKRIYNAKALFEKSLEVPYAPEIHRTSGFDTSEKPVFRLRYGKETQRKFDVNENKGKVWAMYSLNPLYIYDTLRMDLYVAGDFTITLQTNITSTNIDAAPLIIKSDIEGHNLKFTNFHSGDYSEEEIRKCPFVKGDVISLRVQFNDDHFKIILGNSWHKNYDYRSSFNTNQRLIVEGNITIIYIELLENITGELPTS</sequence>
<organism evidence="5 6">
    <name type="scientific">Caenorhabditis bovis</name>
    <dbReference type="NCBI Taxonomy" id="2654633"/>
    <lineage>
        <taxon>Eukaryota</taxon>
        <taxon>Metazoa</taxon>
        <taxon>Ecdysozoa</taxon>
        <taxon>Nematoda</taxon>
        <taxon>Chromadorea</taxon>
        <taxon>Rhabditida</taxon>
        <taxon>Rhabditina</taxon>
        <taxon>Rhabditomorpha</taxon>
        <taxon>Rhabditoidea</taxon>
        <taxon>Rhabditidae</taxon>
        <taxon>Peloderinae</taxon>
        <taxon>Caenorhabditis</taxon>
    </lineage>
</organism>
<evidence type="ECO:0000256" key="3">
    <source>
        <dbReference type="SAM" id="SignalP"/>
    </source>
</evidence>
<keyword evidence="6" id="KW-1185">Reference proteome</keyword>
<keyword evidence="3" id="KW-0732">Signal</keyword>
<feature type="chain" id="PRO_5035933479" description="Galectin" evidence="3">
    <location>
        <begin position="20"/>
        <end position="225"/>
    </location>
</feature>
<dbReference type="Gene3D" id="2.60.120.200">
    <property type="match status" value="1"/>
</dbReference>
<feature type="domain" description="Galectin" evidence="4">
    <location>
        <begin position="87"/>
        <end position="215"/>
    </location>
</feature>
<comment type="caution">
    <text evidence="5">The sequence shown here is derived from an EMBL/GenBank/DDBJ whole genome shotgun (WGS) entry which is preliminary data.</text>
</comment>
<dbReference type="GO" id="GO:0030246">
    <property type="term" value="F:carbohydrate binding"/>
    <property type="evidence" value="ECO:0007669"/>
    <property type="project" value="UniProtKB-UniRule"/>
</dbReference>
<dbReference type="AlphaFoldDB" id="A0A8S1E8K1"/>
<evidence type="ECO:0000313" key="5">
    <source>
        <dbReference type="EMBL" id="CAB3400155.1"/>
    </source>
</evidence>
<feature type="signal peptide" evidence="3">
    <location>
        <begin position="1"/>
        <end position="19"/>
    </location>
</feature>
<evidence type="ECO:0000259" key="4">
    <source>
        <dbReference type="PROSITE" id="PS51304"/>
    </source>
</evidence>
<proteinExistence type="predicted"/>
<dbReference type="InterPro" id="IPR001079">
    <property type="entry name" value="Galectin_CRD"/>
</dbReference>
<protein>
    <recommendedName>
        <fullName evidence="2">Galectin</fullName>
    </recommendedName>
</protein>
<dbReference type="Proteomes" id="UP000494206">
    <property type="component" value="Unassembled WGS sequence"/>
</dbReference>
<dbReference type="Pfam" id="PF00337">
    <property type="entry name" value="Gal-bind_lectin"/>
    <property type="match status" value="1"/>
</dbReference>
<dbReference type="SUPFAM" id="SSF49899">
    <property type="entry name" value="Concanavalin A-like lectins/glucanases"/>
    <property type="match status" value="1"/>
</dbReference>
<name>A0A8S1E8K1_9PELO</name>
<dbReference type="PROSITE" id="PS51304">
    <property type="entry name" value="GALECTIN"/>
    <property type="match status" value="1"/>
</dbReference>
<evidence type="ECO:0000313" key="6">
    <source>
        <dbReference type="Proteomes" id="UP000494206"/>
    </source>
</evidence>
<dbReference type="EMBL" id="CADEPM010000002">
    <property type="protein sequence ID" value="CAB3400155.1"/>
    <property type="molecule type" value="Genomic_DNA"/>
</dbReference>
<accession>A0A8S1E8K1</accession>
<gene>
    <name evidence="5" type="ORF">CBOVIS_LOCUS3154</name>
</gene>
<dbReference type="InterPro" id="IPR013320">
    <property type="entry name" value="ConA-like_dom_sf"/>
</dbReference>
<keyword evidence="1 2" id="KW-0430">Lectin</keyword>
<evidence type="ECO:0000256" key="1">
    <source>
        <dbReference type="ARBA" id="ARBA00022734"/>
    </source>
</evidence>